<dbReference type="Pfam" id="PF08421">
    <property type="entry name" value="Methyltransf_13"/>
    <property type="match status" value="1"/>
</dbReference>
<dbReference type="Gene3D" id="6.20.50.110">
    <property type="entry name" value="Methyltransferase, zinc-binding domain"/>
    <property type="match status" value="1"/>
</dbReference>
<dbReference type="Gene3D" id="3.40.50.720">
    <property type="entry name" value="NAD(P)-binding Rossmann-like Domain"/>
    <property type="match status" value="1"/>
</dbReference>
<evidence type="ECO:0000313" key="3">
    <source>
        <dbReference type="EMBL" id="BAM88508.1"/>
    </source>
</evidence>
<evidence type="ECO:0000259" key="2">
    <source>
        <dbReference type="Pfam" id="PF08484"/>
    </source>
</evidence>
<dbReference type="EMBL" id="AP012603">
    <property type="protein sequence ID" value="BAM88508.1"/>
    <property type="molecule type" value="Genomic_DNA"/>
</dbReference>
<dbReference type="GeneID" id="301816392"/>
<reference evidence="3 4" key="1">
    <citation type="journal article" date="2013" name="Appl. Environ. Microbiol.">
        <title>Genome analysis suggests that the soil oligotrophic bacterium Agromonas oligotrophica (Bradyrhizobium oligotrophicum) is a nitrogen-fixing symbiont of Aeschynomene indica.</title>
        <authorList>
            <person name="Okubo T."/>
            <person name="Fukushima S."/>
            <person name="Itakura M."/>
            <person name="Oshima K."/>
            <person name="Longtonglang A."/>
            <person name="Teaumroong N."/>
            <person name="Mitsui H."/>
            <person name="Hattori M."/>
            <person name="Hattori R."/>
            <person name="Hattori T."/>
            <person name="Minamisawa K."/>
        </authorList>
    </citation>
    <scope>NUCLEOTIDE SEQUENCE [LARGE SCALE GENOMIC DNA]</scope>
    <source>
        <strain evidence="3 4">S58</strain>
    </source>
</reference>
<dbReference type="AlphaFoldDB" id="M4Z4Z1"/>
<feature type="domain" description="Methyltransferase putative zinc binding" evidence="1">
    <location>
        <begin position="9"/>
        <end position="65"/>
    </location>
</feature>
<dbReference type="RefSeq" id="WP_015665631.1">
    <property type="nucleotide sequence ID" value="NC_020453.1"/>
</dbReference>
<dbReference type="InterPro" id="IPR013691">
    <property type="entry name" value="MeTrfase_14"/>
</dbReference>
<dbReference type="GO" id="GO:0008168">
    <property type="term" value="F:methyltransferase activity"/>
    <property type="evidence" value="ECO:0007669"/>
    <property type="project" value="UniProtKB-KW"/>
</dbReference>
<keyword evidence="4" id="KW-1185">Reference proteome</keyword>
<dbReference type="OrthoDB" id="9815644at2"/>
<dbReference type="InterPro" id="IPR038576">
    <property type="entry name" value="Methyltransf_Zn-bd_dom_put_sf"/>
</dbReference>
<dbReference type="eggNOG" id="COG2227">
    <property type="taxonomic scope" value="Bacteria"/>
</dbReference>
<evidence type="ECO:0000313" key="4">
    <source>
        <dbReference type="Proteomes" id="UP000011841"/>
    </source>
</evidence>
<dbReference type="Gene3D" id="3.40.50.150">
    <property type="entry name" value="Vaccinia Virus protein VP39"/>
    <property type="match status" value="1"/>
</dbReference>
<sequence>MPTRSSSGCRLCGQPITTQPLTLGVLPVCNRFTRDGRVDHSWALDIVECEACRLVQLREAPPPEIVAPAVPWIRYREPESHLDALVERLVSFRPLAGRALGTGPFEQPLLTRLAGRGLQIESLDLEEKGCGGRHPYLETWQARLNAADLAAPAASLGTFDIVSCRYLIEHTSAPVDALQALKTLLSPQGLLLIEVPDSSKFLAARDYCFLWEEHSCYFVEETLRRLAEESGYRVLALLRYPGALEDALAAVLTPAEGSPAAVSPRGSSSLFQAYRDDFAPTRARLRGKLATLAGPDGDRIALFGIGHHAIMFANAFGVADMFALAVDDDRDKAGFFPPGFAVPVIGSDRLLADGQITTCLFAVAPHIEGKVREKLAPLAARGVEFRSIYAALDNAITKDLAP</sequence>
<keyword evidence="3" id="KW-0489">Methyltransferase</keyword>
<dbReference type="PATRIC" id="fig|1245469.3.peg.2564"/>
<dbReference type="Pfam" id="PF13489">
    <property type="entry name" value="Methyltransf_23"/>
    <property type="match status" value="1"/>
</dbReference>
<protein>
    <submittedName>
        <fullName evidence="3">Putative S-adenosyl-L-methionine (SAM)-dependent methyltransferase</fullName>
    </submittedName>
</protein>
<dbReference type="HOGENOM" id="CLU_684543_0_0_5"/>
<dbReference type="STRING" id="1245469.S58_25020"/>
<proteinExistence type="predicted"/>
<dbReference type="Pfam" id="PF08484">
    <property type="entry name" value="Methyltransf_14"/>
    <property type="match status" value="1"/>
</dbReference>
<dbReference type="Proteomes" id="UP000011841">
    <property type="component" value="Chromosome"/>
</dbReference>
<feature type="domain" description="C-methyltransferase" evidence="2">
    <location>
        <begin position="269"/>
        <end position="385"/>
    </location>
</feature>
<dbReference type="InterPro" id="IPR029063">
    <property type="entry name" value="SAM-dependent_MTases_sf"/>
</dbReference>
<dbReference type="KEGG" id="aol:S58_25020"/>
<dbReference type="SUPFAM" id="SSF53335">
    <property type="entry name" value="S-adenosyl-L-methionine-dependent methyltransferases"/>
    <property type="match status" value="1"/>
</dbReference>
<dbReference type="GO" id="GO:0032259">
    <property type="term" value="P:methylation"/>
    <property type="evidence" value="ECO:0007669"/>
    <property type="project" value="UniProtKB-KW"/>
</dbReference>
<name>M4Z4Z1_9BRAD</name>
<organism evidence="3 4">
    <name type="scientific">Bradyrhizobium oligotrophicum S58</name>
    <dbReference type="NCBI Taxonomy" id="1245469"/>
    <lineage>
        <taxon>Bacteria</taxon>
        <taxon>Pseudomonadati</taxon>
        <taxon>Pseudomonadota</taxon>
        <taxon>Alphaproteobacteria</taxon>
        <taxon>Hyphomicrobiales</taxon>
        <taxon>Nitrobacteraceae</taxon>
        <taxon>Bradyrhizobium</taxon>
    </lineage>
</organism>
<evidence type="ECO:0000259" key="1">
    <source>
        <dbReference type="Pfam" id="PF08421"/>
    </source>
</evidence>
<accession>M4Z4Z1</accession>
<keyword evidence="3" id="KW-0808">Transferase</keyword>
<gene>
    <name evidence="3" type="ORF">S58_25020</name>
</gene>
<dbReference type="InterPro" id="IPR013630">
    <property type="entry name" value="Methyltransf_Zn-bd_dom_put"/>
</dbReference>